<sequence length="1185" mass="127753">MERSREARRPSMTAVTNGLLRRRNRTAAFRDSPEDEQVDLEPGKKNRSRGDMLNRNKRRRGGSNREEGEEASSEVESVDNDEEEDCEVDDDAGLANRKLSPTTATSSSSPSNLSHRRNSLPARLSKQSPTSLKVSDEMIGAPVPRKARSASAKRSVHDYGSSGSGRVGDEQSYRQRSNSPARLSVEVASPSSSKFSVRKKMKSSGPKTRPPKASKTSGLSQDDIEFEIAEVLFGLMKQSQSSKHQDSNKKPSSKLETKDSKNNNHGLDLMPAAFTVVKEKKSLTGFPVAKEKEMKAVDSSTTFENSSSVEPVTTESGQPEKMDVSSPKLENESKSNADLCEHSRAVGVDSKVAVSGSMEMQDDPKPSNGLDDGVVKPVSSDDQSSVPRLDFDIQDLTATKETSTVAAEVERQREEELKIDLMAPPPVALSPERDGVAPPVSKPESLIKDVEMKLDNTMMKDKEKVERPVKKESAFYEEKKTETSVEKREVLKLDLEKPCHDMGCNQQAKATISKLEKAEKTRKNWYMPPFQTVVSTGSSTSLQPSKPPLLSQPQPKRCATHHYIAHNIYLHQQLTKINNIWPAAAGSAPQCGTKPNNLSVMPPAEKMTMGTLLLGNVPGVNLSHSKEEGKDAGDCPGHNGKDKISGAANKETSQIKQIVLPQAPQPAFAGNLVHGPAFVFPPSRQQAAITATSNQPGSSKSVTSTNNAALSSNSAIGPLGSSSALPSVATTMSFNYQNLAAKEVPYMAIMQNNGYPFPISTPFGTAPAHAQAMPFFNGSFYPSQMLHPSQLQQQQPHSHLPVHPTHQNATTSSGSSPSHRQPESQKLRGTQNSGNHVLNSSNMQLKQSQKHYMPASHQSLKLEAGISAEISPSTADTRASQAPKGVSCQNYAVQFQPLNYTLMPTATLVGQGGGSRGEQSQQHSFNGGVELIPSQAFAMSLPPFAGNGTASSLSFSSMPQNPAMFQSLPHTVRKEYQMPAPQAMQHKNHRVPERKTGSAPSNPDDGTKAVSGKYHSTVGQTLLAFDNSPRTLNFMSPPVAGNWPSRPISSTSITTNASVAENIPSNCQQQHLFQFQLQNQQMLQHQQHVVSARSKAPTTNSLPPSSVAANFANNGPVFSQALVHCNASVQSPQSKTSGRTVVSQAPNTSLTSSSASTFKNFSQQGRASPGHSQISFGGNSNPVPA</sequence>
<dbReference type="PANTHER" id="PTHR34798">
    <property type="entry name" value="PROTEIN TIME FOR COFFEE"/>
    <property type="match status" value="1"/>
</dbReference>
<proteinExistence type="predicted"/>
<feature type="compositionally biased region" description="Polar residues" evidence="1">
    <location>
        <begin position="298"/>
        <end position="317"/>
    </location>
</feature>
<feature type="compositionally biased region" description="Basic and acidic residues" evidence="1">
    <location>
        <begin position="318"/>
        <end position="344"/>
    </location>
</feature>
<keyword evidence="2" id="KW-1185">Reference proteome</keyword>
<feature type="region of interest" description="Disordered" evidence="1">
    <location>
        <begin position="982"/>
        <end position="1011"/>
    </location>
</feature>
<feature type="compositionally biased region" description="Low complexity" evidence="1">
    <location>
        <begin position="99"/>
        <end position="113"/>
    </location>
</feature>
<dbReference type="PANTHER" id="PTHR34798:SF1">
    <property type="entry name" value="TIC-LIKE PROTEIN"/>
    <property type="match status" value="1"/>
</dbReference>
<evidence type="ECO:0000256" key="1">
    <source>
        <dbReference type="SAM" id="MobiDB-lite"/>
    </source>
</evidence>
<feature type="compositionally biased region" description="Polar residues" evidence="1">
    <location>
        <begin position="805"/>
        <end position="819"/>
    </location>
</feature>
<reference evidence="3" key="1">
    <citation type="submission" date="2025-08" db="UniProtKB">
        <authorList>
            <consortium name="RefSeq"/>
        </authorList>
    </citation>
    <scope>IDENTIFICATION</scope>
    <source>
        <tissue evidence="3">Seedling</tissue>
    </source>
</reference>
<evidence type="ECO:0000313" key="3">
    <source>
        <dbReference type="RefSeq" id="XP_015892101.3"/>
    </source>
</evidence>
<dbReference type="KEGG" id="zju:107426426"/>
<feature type="region of interest" description="Disordered" evidence="1">
    <location>
        <begin position="284"/>
        <end position="395"/>
    </location>
</feature>
<dbReference type="AlphaFoldDB" id="A0A6P4A8A1"/>
<feature type="region of interest" description="Disordered" evidence="1">
    <location>
        <begin position="237"/>
        <end position="267"/>
    </location>
</feature>
<feature type="compositionally biased region" description="Acidic residues" evidence="1">
    <location>
        <begin position="67"/>
        <end position="92"/>
    </location>
</feature>
<dbReference type="FunCoup" id="A0A6P4A8A1">
    <property type="interactions" value="1574"/>
</dbReference>
<gene>
    <name evidence="3" type="primary">LOC107426426</name>
</gene>
<feature type="region of interest" description="Disordered" evidence="1">
    <location>
        <begin position="1"/>
        <end position="221"/>
    </location>
</feature>
<dbReference type="GO" id="GO:0005634">
    <property type="term" value="C:nucleus"/>
    <property type="evidence" value="ECO:0007669"/>
    <property type="project" value="TreeGrafter"/>
</dbReference>
<protein>
    <submittedName>
        <fullName evidence="3">Protein TIME FOR COFFEE isoform X1</fullName>
    </submittedName>
</protein>
<dbReference type="Proteomes" id="UP001652623">
    <property type="component" value="Chromosome 9"/>
</dbReference>
<feature type="compositionally biased region" description="Polar residues" evidence="1">
    <location>
        <begin position="827"/>
        <end position="838"/>
    </location>
</feature>
<dbReference type="GeneID" id="107426426"/>
<feature type="region of interest" description="Disordered" evidence="1">
    <location>
        <begin position="787"/>
        <end position="838"/>
    </location>
</feature>
<feature type="region of interest" description="Disordered" evidence="1">
    <location>
        <begin position="416"/>
        <end position="442"/>
    </location>
</feature>
<feature type="region of interest" description="Disordered" evidence="1">
    <location>
        <begin position="536"/>
        <end position="555"/>
    </location>
</feature>
<feature type="compositionally biased region" description="Basic and acidic residues" evidence="1">
    <location>
        <begin position="41"/>
        <end position="54"/>
    </location>
</feature>
<feature type="compositionally biased region" description="Low complexity" evidence="1">
    <location>
        <begin position="787"/>
        <end position="801"/>
    </location>
</feature>
<organism evidence="2 3">
    <name type="scientific">Ziziphus jujuba</name>
    <name type="common">Chinese jujube</name>
    <name type="synonym">Ziziphus sativa</name>
    <dbReference type="NCBI Taxonomy" id="326968"/>
    <lineage>
        <taxon>Eukaryota</taxon>
        <taxon>Viridiplantae</taxon>
        <taxon>Streptophyta</taxon>
        <taxon>Embryophyta</taxon>
        <taxon>Tracheophyta</taxon>
        <taxon>Spermatophyta</taxon>
        <taxon>Magnoliopsida</taxon>
        <taxon>eudicotyledons</taxon>
        <taxon>Gunneridae</taxon>
        <taxon>Pentapetalae</taxon>
        <taxon>rosids</taxon>
        <taxon>fabids</taxon>
        <taxon>Rosales</taxon>
        <taxon>Rhamnaceae</taxon>
        <taxon>Paliureae</taxon>
        <taxon>Ziziphus</taxon>
    </lineage>
</organism>
<dbReference type="GO" id="GO:0042752">
    <property type="term" value="P:regulation of circadian rhythm"/>
    <property type="evidence" value="ECO:0007669"/>
    <property type="project" value="InterPro"/>
</dbReference>
<accession>A0A6P4A8A1</accession>
<name>A0A6P4A8A1_ZIZJJ</name>
<feature type="compositionally biased region" description="Basic and acidic residues" evidence="1">
    <location>
        <begin position="243"/>
        <end position="262"/>
    </location>
</feature>
<feature type="compositionally biased region" description="Low complexity" evidence="1">
    <location>
        <begin position="538"/>
        <end position="555"/>
    </location>
</feature>
<dbReference type="RefSeq" id="XP_015892101.3">
    <property type="nucleotide sequence ID" value="XM_016036615.4"/>
</dbReference>
<evidence type="ECO:0000313" key="2">
    <source>
        <dbReference type="Proteomes" id="UP001652623"/>
    </source>
</evidence>
<dbReference type="InterPro" id="IPR039317">
    <property type="entry name" value="TIC"/>
</dbReference>
<dbReference type="InParanoid" id="A0A6P4A8A1"/>
<feature type="region of interest" description="Disordered" evidence="1">
    <location>
        <begin position="1130"/>
        <end position="1185"/>
    </location>
</feature>